<sequence length="105" mass="10974">MPLESGLIAYAALANLALARAKHRPMSPLSLMASPAVARKLGVLLLLLSVLAAMLRFGVAQGVVGWIGQLCVAGAVLVLLMSWRSRVALMLGLPALLAAILVMLF</sequence>
<dbReference type="KEGG" id="spap:H3Z74_14125"/>
<evidence type="ECO:0000313" key="2">
    <source>
        <dbReference type="EMBL" id="QNQ07927.1"/>
    </source>
</evidence>
<feature type="transmembrane region" description="Helical" evidence="1">
    <location>
        <begin position="87"/>
        <end position="104"/>
    </location>
</feature>
<dbReference type="RefSeq" id="WP_187760273.1">
    <property type="nucleotide sequence ID" value="NZ_CP061038.1"/>
</dbReference>
<reference evidence="2 3" key="1">
    <citation type="submission" date="2020-09" db="EMBL/GenBank/DDBJ databases">
        <title>Sphingomonas sp., a new species isolated from pork steak.</title>
        <authorList>
            <person name="Heidler von Heilborn D."/>
        </authorList>
    </citation>
    <scope>NUCLEOTIDE SEQUENCE [LARGE SCALE GENOMIC DNA]</scope>
    <source>
        <strain evidence="3">S8-3T</strain>
    </source>
</reference>
<name>A0A7H0LE24_9SPHN</name>
<dbReference type="Proteomes" id="UP000516148">
    <property type="component" value="Chromosome"/>
</dbReference>
<gene>
    <name evidence="2" type="ORF">H3Z74_14125</name>
</gene>
<proteinExistence type="predicted"/>
<dbReference type="EMBL" id="CP061038">
    <property type="protein sequence ID" value="QNQ07927.1"/>
    <property type="molecule type" value="Genomic_DNA"/>
</dbReference>
<evidence type="ECO:0000256" key="1">
    <source>
        <dbReference type="SAM" id="Phobius"/>
    </source>
</evidence>
<keyword evidence="1" id="KW-0472">Membrane</keyword>
<organism evidence="2 3">
    <name type="scientific">Sphingomonas alpina</name>
    <dbReference type="NCBI Taxonomy" id="653931"/>
    <lineage>
        <taxon>Bacteria</taxon>
        <taxon>Pseudomonadati</taxon>
        <taxon>Pseudomonadota</taxon>
        <taxon>Alphaproteobacteria</taxon>
        <taxon>Sphingomonadales</taxon>
        <taxon>Sphingomonadaceae</taxon>
        <taxon>Sphingomonas</taxon>
    </lineage>
</organism>
<dbReference type="AlphaFoldDB" id="A0A7H0LE24"/>
<keyword evidence="1" id="KW-1133">Transmembrane helix</keyword>
<accession>A0A7H0LE24</accession>
<protein>
    <submittedName>
        <fullName evidence="2">DUF3325 family protein</fullName>
    </submittedName>
</protein>
<feature type="transmembrane region" description="Helical" evidence="1">
    <location>
        <begin position="62"/>
        <end position="81"/>
    </location>
</feature>
<dbReference type="Pfam" id="PF11804">
    <property type="entry name" value="DUF3325"/>
    <property type="match status" value="1"/>
</dbReference>
<keyword evidence="3" id="KW-1185">Reference proteome</keyword>
<keyword evidence="1" id="KW-0812">Transmembrane</keyword>
<evidence type="ECO:0000313" key="3">
    <source>
        <dbReference type="Proteomes" id="UP000516148"/>
    </source>
</evidence>
<dbReference type="InterPro" id="IPR021762">
    <property type="entry name" value="DUF3325"/>
</dbReference>